<protein>
    <recommendedName>
        <fullName evidence="5">Tetraspanin Tsp2</fullName>
    </recommendedName>
</protein>
<comment type="caution">
    <text evidence="3">The sequence shown here is derived from an EMBL/GenBank/DDBJ whole genome shotgun (WGS) entry which is preliminary data.</text>
</comment>
<feature type="transmembrane region" description="Helical" evidence="2">
    <location>
        <begin position="241"/>
        <end position="263"/>
    </location>
</feature>
<dbReference type="EMBL" id="MCFG01000011">
    <property type="protein sequence ID" value="ORX87193.1"/>
    <property type="molecule type" value="Genomic_DNA"/>
</dbReference>
<accession>A0A1Y1XN93</accession>
<feature type="compositionally biased region" description="Low complexity" evidence="1">
    <location>
        <begin position="445"/>
        <end position="486"/>
    </location>
</feature>
<keyword evidence="2" id="KW-0472">Membrane</keyword>
<feature type="transmembrane region" description="Helical" evidence="2">
    <location>
        <begin position="612"/>
        <end position="637"/>
    </location>
</feature>
<feature type="region of interest" description="Disordered" evidence="1">
    <location>
        <begin position="418"/>
        <end position="495"/>
    </location>
</feature>
<keyword evidence="2" id="KW-0812">Transmembrane</keyword>
<feature type="transmembrane region" description="Helical" evidence="2">
    <location>
        <begin position="283"/>
        <end position="304"/>
    </location>
</feature>
<proteinExistence type="predicted"/>
<evidence type="ECO:0000313" key="3">
    <source>
        <dbReference type="EMBL" id="ORX87193.1"/>
    </source>
</evidence>
<name>A0A1Y1XN93_9FUNG</name>
<feature type="region of interest" description="Disordered" evidence="1">
    <location>
        <begin position="53"/>
        <end position="87"/>
    </location>
</feature>
<dbReference type="OrthoDB" id="2152174at2759"/>
<reference evidence="3 4" key="2">
    <citation type="submission" date="2016-08" db="EMBL/GenBank/DDBJ databases">
        <title>Pervasive Adenine N6-methylation of Active Genes in Fungi.</title>
        <authorList>
            <consortium name="DOE Joint Genome Institute"/>
            <person name="Mondo S.J."/>
            <person name="Dannebaum R.O."/>
            <person name="Kuo R.C."/>
            <person name="Labutti K."/>
            <person name="Haridas S."/>
            <person name="Kuo A."/>
            <person name="Salamov A."/>
            <person name="Ahrendt S.R."/>
            <person name="Lipzen A."/>
            <person name="Sullivan W."/>
            <person name="Andreopoulos W.B."/>
            <person name="Clum A."/>
            <person name="Lindquist E."/>
            <person name="Daum C."/>
            <person name="Ramamoorthy G.K."/>
            <person name="Gryganskyi A."/>
            <person name="Culley D."/>
            <person name="Magnuson J.K."/>
            <person name="James T.Y."/>
            <person name="O'Malley M.A."/>
            <person name="Stajich J.E."/>
            <person name="Spatafora J.W."/>
            <person name="Visel A."/>
            <person name="Grigoriev I.V."/>
        </authorList>
    </citation>
    <scope>NUCLEOTIDE SEQUENCE [LARGE SCALE GENOMIC DNA]</scope>
    <source>
        <strain evidence="3 4">S4</strain>
    </source>
</reference>
<dbReference type="AlphaFoldDB" id="A0A1Y1XN93"/>
<organism evidence="3 4">
    <name type="scientific">Anaeromyces robustus</name>
    <dbReference type="NCBI Taxonomy" id="1754192"/>
    <lineage>
        <taxon>Eukaryota</taxon>
        <taxon>Fungi</taxon>
        <taxon>Fungi incertae sedis</taxon>
        <taxon>Chytridiomycota</taxon>
        <taxon>Chytridiomycota incertae sedis</taxon>
        <taxon>Neocallimastigomycetes</taxon>
        <taxon>Neocallimastigales</taxon>
        <taxon>Neocallimastigaceae</taxon>
        <taxon>Anaeromyces</taxon>
    </lineage>
</organism>
<evidence type="ECO:0000256" key="1">
    <source>
        <dbReference type="SAM" id="MobiDB-lite"/>
    </source>
</evidence>
<keyword evidence="4" id="KW-1185">Reference proteome</keyword>
<keyword evidence="2" id="KW-1133">Transmembrane helix</keyword>
<gene>
    <name evidence="3" type="ORF">BCR32DRAFT_264402</name>
</gene>
<feature type="compositionally biased region" description="Polar residues" evidence="1">
    <location>
        <begin position="60"/>
        <end position="87"/>
    </location>
</feature>
<feature type="region of interest" description="Disordered" evidence="1">
    <location>
        <begin position="106"/>
        <end position="127"/>
    </location>
</feature>
<evidence type="ECO:0008006" key="5">
    <source>
        <dbReference type="Google" id="ProtNLM"/>
    </source>
</evidence>
<reference evidence="3 4" key="1">
    <citation type="submission" date="2016-08" db="EMBL/GenBank/DDBJ databases">
        <title>A Parts List for Fungal Cellulosomes Revealed by Comparative Genomics.</title>
        <authorList>
            <consortium name="DOE Joint Genome Institute"/>
            <person name="Haitjema C.H."/>
            <person name="Gilmore S.P."/>
            <person name="Henske J.K."/>
            <person name="Solomon K.V."/>
            <person name="De Groot R."/>
            <person name="Kuo A."/>
            <person name="Mondo S.J."/>
            <person name="Salamov A.A."/>
            <person name="Labutti K."/>
            <person name="Zhao Z."/>
            <person name="Chiniquy J."/>
            <person name="Barry K."/>
            <person name="Brewer H.M."/>
            <person name="Purvine S.O."/>
            <person name="Wright A.T."/>
            <person name="Boxma B."/>
            <person name="Van Alen T."/>
            <person name="Hackstein J.H."/>
            <person name="Baker S.E."/>
            <person name="Grigoriev I.V."/>
            <person name="O'Malley M.A."/>
        </authorList>
    </citation>
    <scope>NUCLEOTIDE SEQUENCE [LARGE SCALE GENOMIC DNA]</scope>
    <source>
        <strain evidence="3 4">S4</strain>
    </source>
</reference>
<evidence type="ECO:0000256" key="2">
    <source>
        <dbReference type="SAM" id="Phobius"/>
    </source>
</evidence>
<sequence length="647" mass="73020">MPSSRRTNTPVPNINLYNDNSQEITIDCGNYNRNGDNVRVNNGSNNLMNPSMDISHARNHSSSAQSLSHARNHSSSAHTLFESSQDTNSYRVVRSYREYAAEFMSDSDNMDSNSELTGSDDTSINDSDFIQTKKNTFDIYRNKSGSSLKNLAYDNIEKSKTVKSISTVSTNRTAYKNPTLSSVVNQCNASFDKSYFDQQYDDLKKKNHKVDPQLKLQKMILNVPESYDIPTRDKKITSQRILNITLVIMIIIASTLLSLFIYLKVNHGYSMPHLKDINDQNRTIVIFVSLFMYLTVALGAVGSALNWKSILVTYCVCCLLNAGALGVLVYGVYDDAFKFSKLPVSWWDMYSTNTRRTIQDKFLCCGFKESLDGGEISNYCGKEAVVWNLPYELLYDNFKLEKKDNVVGDFNVTIMSKKNKDNNTDIPTPIIQQAPLPTPEGEINTTATVDEATTTVSNSSSTSSSESSSSSSSSTTSSSEPSPSSEPSKRSFEIRNEDDLEIISYSNNNIYNILRPEEIEEENDARDDSLISNIRVLNKRNSIILESHDEYQSRVNASINGIQNPDINWERVTYTNYTRLTPQESRSYANLNGIKGCEAPLHDYIHKNITPVFYVLLSFFCLYIVTIPVALIFLFTLRRIKVVNEFD</sequence>
<dbReference type="Proteomes" id="UP000193944">
    <property type="component" value="Unassembled WGS sequence"/>
</dbReference>
<feature type="transmembrane region" description="Helical" evidence="2">
    <location>
        <begin position="311"/>
        <end position="333"/>
    </location>
</feature>
<feature type="compositionally biased region" description="Polar residues" evidence="1">
    <location>
        <begin position="115"/>
        <end position="127"/>
    </location>
</feature>
<evidence type="ECO:0000313" key="4">
    <source>
        <dbReference type="Proteomes" id="UP000193944"/>
    </source>
</evidence>